<comment type="caution">
    <text evidence="2">The sequence shown here is derived from an EMBL/GenBank/DDBJ whole genome shotgun (WGS) entry which is preliminary data.</text>
</comment>
<dbReference type="Gene3D" id="3.20.20.70">
    <property type="entry name" value="Aldolase class I"/>
    <property type="match status" value="1"/>
</dbReference>
<dbReference type="EMBL" id="JANFQO010000010">
    <property type="protein sequence ID" value="MCQ4165545.1"/>
    <property type="molecule type" value="Genomic_DNA"/>
</dbReference>
<sequence length="344" mass="35668">MGQHGCLDLAAACRAIDDAARMDSVQQVSFVGGDPFLVPDLMRQALQHARGHGLQGTATTSAFWARSPARARAILEPLVQAGLGELVVSYDDAHAEFVPLRNVENAVAAAREFSLRLYVAVTLDAGARIDAAYLRRLLHIAEGDPRETVYEVLVNATGRAADNAAADAATARRADSRVYRGACHSALQNIQVTHTGQILPCCGVLPHDARMVIGDVSRGDRVDEAVAAAYQDPLWSWIALEGPVQVLVQATAGSAQPLAATDFDGICSACSRLFGSPELLAAARAAAQRKRADLGVHTSVLAALGLWRPPQPAAASPPAATAAAATAAAPPSPAAAQAAGTATV</sequence>
<dbReference type="InterPro" id="IPR050377">
    <property type="entry name" value="Radical_SAM_PqqE_MftC-like"/>
</dbReference>
<name>A0ABT1QTD0_9GAMM</name>
<feature type="region of interest" description="Disordered" evidence="1">
    <location>
        <begin position="325"/>
        <end position="344"/>
    </location>
</feature>
<keyword evidence="3" id="KW-1185">Reference proteome</keyword>
<accession>A0ABT1QTD0</accession>
<dbReference type="PANTHER" id="PTHR11228:SF34">
    <property type="entry name" value="TUNGSTEN-CONTAINING ALDEHYDE FERREDOXIN OXIDOREDUCTASE COFACTOR MODIFYING PROTEIN"/>
    <property type="match status" value="1"/>
</dbReference>
<proteinExistence type="predicted"/>
<dbReference type="PANTHER" id="PTHR11228">
    <property type="entry name" value="RADICAL SAM DOMAIN PROTEIN"/>
    <property type="match status" value="1"/>
</dbReference>
<protein>
    <submittedName>
        <fullName evidence="2">Uncharacterized protein</fullName>
    </submittedName>
</protein>
<evidence type="ECO:0000313" key="3">
    <source>
        <dbReference type="Proteomes" id="UP001165498"/>
    </source>
</evidence>
<gene>
    <name evidence="2" type="ORF">NM961_12575</name>
</gene>
<dbReference type="InterPro" id="IPR013785">
    <property type="entry name" value="Aldolase_TIM"/>
</dbReference>
<organism evidence="2 3">
    <name type="scientific">Tahibacter harae</name>
    <dbReference type="NCBI Taxonomy" id="2963937"/>
    <lineage>
        <taxon>Bacteria</taxon>
        <taxon>Pseudomonadati</taxon>
        <taxon>Pseudomonadota</taxon>
        <taxon>Gammaproteobacteria</taxon>
        <taxon>Lysobacterales</taxon>
        <taxon>Rhodanobacteraceae</taxon>
        <taxon>Tahibacter</taxon>
    </lineage>
</organism>
<dbReference type="InterPro" id="IPR058240">
    <property type="entry name" value="rSAM_sf"/>
</dbReference>
<evidence type="ECO:0000313" key="2">
    <source>
        <dbReference type="EMBL" id="MCQ4165545.1"/>
    </source>
</evidence>
<reference evidence="2" key="1">
    <citation type="submission" date="2022-07" db="EMBL/GenBank/DDBJ databases">
        <title>Tahibacter sp., a new gammaproteobacterium isolated from the silt sample collected at pig farm.</title>
        <authorList>
            <person name="Chen H."/>
        </authorList>
    </citation>
    <scope>NUCLEOTIDE SEQUENCE</scope>
    <source>
        <strain evidence="2">P2K</strain>
    </source>
</reference>
<dbReference type="SUPFAM" id="SSF102114">
    <property type="entry name" value="Radical SAM enzymes"/>
    <property type="match status" value="1"/>
</dbReference>
<dbReference type="Proteomes" id="UP001165498">
    <property type="component" value="Unassembled WGS sequence"/>
</dbReference>
<evidence type="ECO:0000256" key="1">
    <source>
        <dbReference type="SAM" id="MobiDB-lite"/>
    </source>
</evidence>